<evidence type="ECO:0000256" key="1">
    <source>
        <dbReference type="ARBA" id="ARBA00004514"/>
    </source>
</evidence>
<dbReference type="Pfam" id="PF00240">
    <property type="entry name" value="ubiquitin"/>
    <property type="match status" value="1"/>
</dbReference>
<dbReference type="GO" id="GO:0006620">
    <property type="term" value="P:post-translational protein targeting to endoplasmic reticulum membrane"/>
    <property type="evidence" value="ECO:0007669"/>
    <property type="project" value="InterPro"/>
</dbReference>
<reference evidence="4" key="3">
    <citation type="submission" date="2025-05" db="UniProtKB">
        <authorList>
            <consortium name="EnsemblMetazoa"/>
        </authorList>
    </citation>
    <scope>IDENTIFICATION</scope>
</reference>
<dbReference type="OrthoDB" id="417450at2759"/>
<sequence>MQITIKVLKGQDCTLEVSPTSTILEVKQQIESELQISAANQKLLLLGRPLNNEQTIASYPNIKEGTKLNLVVMKPCLRDSILRGFRKHYPENQAERLTNEFMADFERKINEQSLDDLERLADSIVSRAGT</sequence>
<dbReference type="AlphaFoldDB" id="A0A6P4EIG3"/>
<comment type="subcellular location">
    <subcellularLocation>
        <location evidence="1">Cytoplasm</location>
        <location evidence="1">Cytosol</location>
    </subcellularLocation>
</comment>
<dbReference type="GO" id="GO:0071818">
    <property type="term" value="C:BAT3 complex"/>
    <property type="evidence" value="ECO:0007669"/>
    <property type="project" value="TreeGrafter"/>
</dbReference>
<proteinExistence type="predicted"/>
<dbReference type="Proteomes" id="UP001652680">
    <property type="component" value="Unassembled WGS sequence"/>
</dbReference>
<keyword evidence="2" id="KW-0963">Cytoplasm</keyword>
<dbReference type="GeneID" id="108043689"/>
<name>A0A6P4EIG3_DRORH</name>
<dbReference type="GO" id="GO:0071816">
    <property type="term" value="P:tail-anchored membrane protein insertion into ER membrane"/>
    <property type="evidence" value="ECO:0007669"/>
    <property type="project" value="TreeGrafter"/>
</dbReference>
<evidence type="ECO:0000256" key="2">
    <source>
        <dbReference type="ARBA" id="ARBA00022490"/>
    </source>
</evidence>
<dbReference type="SMART" id="SM00213">
    <property type="entry name" value="UBQ"/>
    <property type="match status" value="1"/>
</dbReference>
<feature type="domain" description="Ubiquitin-like" evidence="3">
    <location>
        <begin position="1"/>
        <end position="59"/>
    </location>
</feature>
<accession>A0A6P4EIG3</accession>
<dbReference type="PANTHER" id="PTHR46555:SF1">
    <property type="entry name" value="UBIQUITIN-LIKE PROTEIN 4A"/>
    <property type="match status" value="1"/>
</dbReference>
<gene>
    <name evidence="6" type="primary">LOC108043689</name>
    <name evidence="4" type="synonym">108043689</name>
</gene>
<dbReference type="EnsemblMetazoa" id="XM_017122496.2">
    <property type="protein sequence ID" value="XP_016977985.1"/>
    <property type="gene ID" value="LOC108043689"/>
</dbReference>
<dbReference type="InterPro" id="IPR000626">
    <property type="entry name" value="Ubiquitin-like_dom"/>
</dbReference>
<keyword evidence="5" id="KW-1185">Reference proteome</keyword>
<dbReference type="SUPFAM" id="SSF54236">
    <property type="entry name" value="Ubiquitin-like"/>
    <property type="match status" value="1"/>
</dbReference>
<dbReference type="InterPro" id="IPR029071">
    <property type="entry name" value="Ubiquitin-like_domsf"/>
</dbReference>
<dbReference type="PANTHER" id="PTHR46555">
    <property type="entry name" value="UBIQUITIN-LIKE PROTEIN 4A"/>
    <property type="match status" value="1"/>
</dbReference>
<organism evidence="6">
    <name type="scientific">Drosophila rhopaloa</name>
    <name type="common">Fruit fly</name>
    <dbReference type="NCBI Taxonomy" id="1041015"/>
    <lineage>
        <taxon>Eukaryota</taxon>
        <taxon>Metazoa</taxon>
        <taxon>Ecdysozoa</taxon>
        <taxon>Arthropoda</taxon>
        <taxon>Hexapoda</taxon>
        <taxon>Insecta</taxon>
        <taxon>Pterygota</taxon>
        <taxon>Neoptera</taxon>
        <taxon>Endopterygota</taxon>
        <taxon>Diptera</taxon>
        <taxon>Brachycera</taxon>
        <taxon>Muscomorpha</taxon>
        <taxon>Ephydroidea</taxon>
        <taxon>Drosophilidae</taxon>
        <taxon>Drosophila</taxon>
        <taxon>Sophophora</taxon>
    </lineage>
</organism>
<reference evidence="6" key="2">
    <citation type="submission" date="2025-04" db="UniProtKB">
        <authorList>
            <consortium name="RefSeq"/>
        </authorList>
    </citation>
    <scope>IDENTIFICATION</scope>
</reference>
<dbReference type="GO" id="GO:0051087">
    <property type="term" value="F:protein-folding chaperone binding"/>
    <property type="evidence" value="ECO:0007669"/>
    <property type="project" value="TreeGrafter"/>
</dbReference>
<reference evidence="5" key="1">
    <citation type="journal article" date="2021" name="Elife">
        <title>Highly contiguous assemblies of 101 drosophilid genomes.</title>
        <authorList>
            <person name="Kim B.Y."/>
            <person name="Wang J.R."/>
            <person name="Miller D.E."/>
            <person name="Barmina O."/>
            <person name="Delaney E."/>
            <person name="Thompson A."/>
            <person name="Comeault A.A."/>
            <person name="Peede D."/>
            <person name="D'Agostino E.R."/>
            <person name="Pelaez J."/>
            <person name="Aguilar J.M."/>
            <person name="Haji D."/>
            <person name="Matsunaga T."/>
            <person name="Armstrong E.E."/>
            <person name="Zych M."/>
            <person name="Ogawa Y."/>
            <person name="Stamenkovic-Radak M."/>
            <person name="Jelic M."/>
            <person name="Veselinovic M.S."/>
            <person name="Tanaskovic M."/>
            <person name="Eric P."/>
            <person name="Gao J.J."/>
            <person name="Katoh T.K."/>
            <person name="Toda M.J."/>
            <person name="Watabe H."/>
            <person name="Watada M."/>
            <person name="Davis J.S."/>
            <person name="Moyle L.C."/>
            <person name="Manoli G."/>
            <person name="Bertolini E."/>
            <person name="Kostal V."/>
            <person name="Hawley R.S."/>
            <person name="Takahashi A."/>
            <person name="Jones C.D."/>
            <person name="Price D.K."/>
            <person name="Whiteman N."/>
            <person name="Kopp A."/>
            <person name="Matute D.R."/>
            <person name="Petrov D.A."/>
        </authorList>
    </citation>
    <scope>NUCLEOTIDE SEQUENCE [LARGE SCALE GENOMIC DNA]</scope>
</reference>
<evidence type="ECO:0000313" key="5">
    <source>
        <dbReference type="Proteomes" id="UP001652680"/>
    </source>
</evidence>
<dbReference type="PROSITE" id="PS50053">
    <property type="entry name" value="UBIQUITIN_2"/>
    <property type="match status" value="1"/>
</dbReference>
<evidence type="ECO:0000259" key="3">
    <source>
        <dbReference type="PROSITE" id="PS50053"/>
    </source>
</evidence>
<protein>
    <submittedName>
        <fullName evidence="6">Ubiquitin domain-containing protein DSK2</fullName>
    </submittedName>
</protein>
<dbReference type="Gene3D" id="3.10.20.90">
    <property type="entry name" value="Phosphatidylinositol 3-kinase Catalytic Subunit, Chain A, domain 1"/>
    <property type="match status" value="1"/>
</dbReference>
<dbReference type="InterPro" id="IPR047154">
    <property type="entry name" value="UBL4A-like"/>
</dbReference>
<evidence type="ECO:0000313" key="6">
    <source>
        <dbReference type="RefSeq" id="XP_016977985.1"/>
    </source>
</evidence>
<dbReference type="RefSeq" id="XP_016977985.1">
    <property type="nucleotide sequence ID" value="XM_017122496.1"/>
</dbReference>
<evidence type="ECO:0000313" key="4">
    <source>
        <dbReference type="EnsemblMetazoa" id="XP_016977985.1"/>
    </source>
</evidence>